<evidence type="ECO:0000256" key="1">
    <source>
        <dbReference type="SAM" id="MobiDB-lite"/>
    </source>
</evidence>
<protein>
    <submittedName>
        <fullName evidence="2">Uncharacterized protein</fullName>
    </submittedName>
</protein>
<dbReference type="InParanoid" id="M1DP09"/>
<evidence type="ECO:0000313" key="3">
    <source>
        <dbReference type="Proteomes" id="UP000011115"/>
    </source>
</evidence>
<dbReference type="Proteomes" id="UP000011115">
    <property type="component" value="Unassembled WGS sequence"/>
</dbReference>
<proteinExistence type="predicted"/>
<dbReference type="PaxDb" id="4113-PGSC0003DMT400092069"/>
<dbReference type="EnsemblPlants" id="PGSC0003DMT400092069">
    <property type="protein sequence ID" value="PGSC0003DMT400092069"/>
    <property type="gene ID" value="PGSC0003DMG400041640"/>
</dbReference>
<feature type="region of interest" description="Disordered" evidence="1">
    <location>
        <begin position="1"/>
        <end position="24"/>
    </location>
</feature>
<feature type="compositionally biased region" description="Low complexity" evidence="1">
    <location>
        <begin position="129"/>
        <end position="139"/>
    </location>
</feature>
<feature type="compositionally biased region" description="Polar residues" evidence="1">
    <location>
        <begin position="143"/>
        <end position="157"/>
    </location>
</feature>
<name>M1DP09_SOLTU</name>
<accession>M1DP09</accession>
<dbReference type="AlphaFoldDB" id="M1DP09"/>
<dbReference type="Gramene" id="PGSC0003DMT400092069">
    <property type="protein sequence ID" value="PGSC0003DMT400092069"/>
    <property type="gene ID" value="PGSC0003DMG400041640"/>
</dbReference>
<reference evidence="2" key="2">
    <citation type="submission" date="2015-06" db="UniProtKB">
        <authorList>
            <consortium name="EnsemblPlants"/>
        </authorList>
    </citation>
    <scope>IDENTIFICATION</scope>
    <source>
        <strain evidence="2">DM1-3 516 R44</strain>
    </source>
</reference>
<feature type="region of interest" description="Disordered" evidence="1">
    <location>
        <begin position="125"/>
        <end position="167"/>
    </location>
</feature>
<organism evidence="2 3">
    <name type="scientific">Solanum tuberosum</name>
    <name type="common">Potato</name>
    <dbReference type="NCBI Taxonomy" id="4113"/>
    <lineage>
        <taxon>Eukaryota</taxon>
        <taxon>Viridiplantae</taxon>
        <taxon>Streptophyta</taxon>
        <taxon>Embryophyta</taxon>
        <taxon>Tracheophyta</taxon>
        <taxon>Spermatophyta</taxon>
        <taxon>Magnoliopsida</taxon>
        <taxon>eudicotyledons</taxon>
        <taxon>Gunneridae</taxon>
        <taxon>Pentapetalae</taxon>
        <taxon>asterids</taxon>
        <taxon>lamiids</taxon>
        <taxon>Solanales</taxon>
        <taxon>Solanaceae</taxon>
        <taxon>Solanoideae</taxon>
        <taxon>Solaneae</taxon>
        <taxon>Solanum</taxon>
    </lineage>
</organism>
<keyword evidence="3" id="KW-1185">Reference proteome</keyword>
<dbReference type="HOGENOM" id="CLU_1597337_0_0_1"/>
<evidence type="ECO:0000313" key="2">
    <source>
        <dbReference type="EnsemblPlants" id="PGSC0003DMT400092069"/>
    </source>
</evidence>
<reference evidence="3" key="1">
    <citation type="journal article" date="2011" name="Nature">
        <title>Genome sequence and analysis of the tuber crop potato.</title>
        <authorList>
            <consortium name="The Potato Genome Sequencing Consortium"/>
        </authorList>
    </citation>
    <scope>NUCLEOTIDE SEQUENCE [LARGE SCALE GENOMIC DNA]</scope>
    <source>
        <strain evidence="3">cv. DM1-3 516 R44</strain>
    </source>
</reference>
<sequence>MGREGDALGRDSAGTGIGGPGLAGQKYVPSRPTIYTGWDNVWRNGTGHQKYRFLEVAGATYGHHPRTVGQTTARVGGSWFTTATPPRLSQKIWLSVDPRPDLRSVGQVTDRTSFDPRSVVSALGPLAATSSRTTSNSRRPAGDNQQLPVPSTSSSSRQFRRPAAAQQ</sequence>